<dbReference type="RefSeq" id="WP_229426136.1">
    <property type="nucleotide sequence ID" value="NZ_JACHXD010000004.1"/>
</dbReference>
<feature type="transmembrane region" description="Helical" evidence="6">
    <location>
        <begin position="21"/>
        <end position="41"/>
    </location>
</feature>
<comment type="catalytic activity">
    <reaction evidence="1">
        <text>ATP + protein L-histidine = ADP + protein N-phospho-L-histidine.</text>
        <dbReference type="EC" id="2.7.13.3"/>
    </reaction>
</comment>
<dbReference type="PANTHER" id="PTHR24421">
    <property type="entry name" value="NITRATE/NITRITE SENSOR PROTEIN NARX-RELATED"/>
    <property type="match status" value="1"/>
</dbReference>
<keyword evidence="6" id="KW-0812">Transmembrane</keyword>
<organism evidence="8 9">
    <name type="scientific">Pseudoduganella violacea</name>
    <dbReference type="NCBI Taxonomy" id="1715466"/>
    <lineage>
        <taxon>Bacteria</taxon>
        <taxon>Pseudomonadati</taxon>
        <taxon>Pseudomonadota</taxon>
        <taxon>Betaproteobacteria</taxon>
        <taxon>Burkholderiales</taxon>
        <taxon>Oxalobacteraceae</taxon>
        <taxon>Telluria group</taxon>
        <taxon>Pseudoduganella</taxon>
    </lineage>
</organism>
<evidence type="ECO:0000313" key="8">
    <source>
        <dbReference type="EMBL" id="MBB3118923.1"/>
    </source>
</evidence>
<dbReference type="Pfam" id="PF02518">
    <property type="entry name" value="HATPase_c"/>
    <property type="match status" value="1"/>
</dbReference>
<proteinExistence type="predicted"/>
<dbReference type="CDD" id="cd16917">
    <property type="entry name" value="HATPase_UhpB-NarQ-NarX-like"/>
    <property type="match status" value="1"/>
</dbReference>
<protein>
    <recommendedName>
        <fullName evidence="2">histidine kinase</fullName>
        <ecNumber evidence="2">2.7.13.3</ecNumber>
    </recommendedName>
</protein>
<keyword evidence="4 8" id="KW-0418">Kinase</keyword>
<dbReference type="SUPFAM" id="SSF55874">
    <property type="entry name" value="ATPase domain of HSP90 chaperone/DNA topoisomerase II/histidine kinase"/>
    <property type="match status" value="1"/>
</dbReference>
<sequence>MAGFSVLRARFWMRWSTRTRLLLITVLPVTAMCLTLVWYSYQSRQNEVRAELAERGLLLARVLADGSEVGLGTGRYAELRQTLEGVVQSDASIYRVALFDAGHKELLRVEGRAGGQPEMRLYEAAVLKRLVWVSMPDLRAATPALPGRSVETIGYVRVTMSPTRLLERQESRFYLELLVAVAGLLVCGLLAARMAQGFDASLQASLSALREADAEKRRLIRRVNSAVEEERKSIALEIHDELNATLIAVRLEAQGIAGLARQELADAEAAAQAASPRLALIESKAQSITKLALGLYNSGRTLVRRLRPEMLDMLGLQGAAEEMVRHYDETHPSCRFSFAAEGDFSRLDGAMAISAYRIIQEALSNVVKHAQASRATVTLALRGGSLHIEVRDNGRGFDPSQQAEGIGIVGMRERVAAFDGCFELHSGGEGSVLAASLSLKDGTALSAPGSAGG</sequence>
<dbReference type="InterPro" id="IPR003594">
    <property type="entry name" value="HATPase_dom"/>
</dbReference>
<dbReference type="GO" id="GO:0004673">
    <property type="term" value="F:protein histidine kinase activity"/>
    <property type="evidence" value="ECO:0007669"/>
    <property type="project" value="UniProtKB-EC"/>
</dbReference>
<evidence type="ECO:0000256" key="6">
    <source>
        <dbReference type="SAM" id="Phobius"/>
    </source>
</evidence>
<dbReference type="AlphaFoldDB" id="A0A7W5B9J6"/>
<dbReference type="Proteomes" id="UP000541535">
    <property type="component" value="Unassembled WGS sequence"/>
</dbReference>
<dbReference type="InterPro" id="IPR036890">
    <property type="entry name" value="HATPase_C_sf"/>
</dbReference>
<evidence type="ECO:0000256" key="1">
    <source>
        <dbReference type="ARBA" id="ARBA00000085"/>
    </source>
</evidence>
<feature type="transmembrane region" description="Helical" evidence="6">
    <location>
        <begin position="173"/>
        <end position="192"/>
    </location>
</feature>
<dbReference type="EMBL" id="JACHXD010000004">
    <property type="protein sequence ID" value="MBB3118923.1"/>
    <property type="molecule type" value="Genomic_DNA"/>
</dbReference>
<evidence type="ECO:0000313" key="9">
    <source>
        <dbReference type="Proteomes" id="UP000541535"/>
    </source>
</evidence>
<dbReference type="SMART" id="SM00387">
    <property type="entry name" value="HATPase_c"/>
    <property type="match status" value="1"/>
</dbReference>
<gene>
    <name evidence="8" type="ORF">FHS03_001968</name>
</gene>
<dbReference type="InterPro" id="IPR050482">
    <property type="entry name" value="Sensor_HK_TwoCompSys"/>
</dbReference>
<evidence type="ECO:0000256" key="3">
    <source>
        <dbReference type="ARBA" id="ARBA00022679"/>
    </source>
</evidence>
<evidence type="ECO:0000256" key="2">
    <source>
        <dbReference type="ARBA" id="ARBA00012438"/>
    </source>
</evidence>
<keyword evidence="3 8" id="KW-0808">Transferase</keyword>
<keyword evidence="9" id="KW-1185">Reference proteome</keyword>
<dbReference type="PANTHER" id="PTHR24421:SF10">
    <property type="entry name" value="NITRATE_NITRITE SENSOR PROTEIN NARQ"/>
    <property type="match status" value="1"/>
</dbReference>
<keyword evidence="6" id="KW-0472">Membrane</keyword>
<dbReference type="EC" id="2.7.13.3" evidence="2"/>
<evidence type="ECO:0000256" key="5">
    <source>
        <dbReference type="ARBA" id="ARBA00023012"/>
    </source>
</evidence>
<keyword evidence="6" id="KW-1133">Transmembrane helix</keyword>
<reference evidence="8 9" key="1">
    <citation type="submission" date="2020-08" db="EMBL/GenBank/DDBJ databases">
        <title>Genomic Encyclopedia of Type Strains, Phase III (KMG-III): the genomes of soil and plant-associated and newly described type strains.</title>
        <authorList>
            <person name="Whitman W."/>
        </authorList>
    </citation>
    <scope>NUCLEOTIDE SEQUENCE [LARGE SCALE GENOMIC DNA]</scope>
    <source>
        <strain evidence="8 9">CECT 8897</strain>
    </source>
</reference>
<dbReference type="Gene3D" id="1.20.5.1930">
    <property type="match status" value="1"/>
</dbReference>
<dbReference type="GO" id="GO:0000160">
    <property type="term" value="P:phosphorelay signal transduction system"/>
    <property type="evidence" value="ECO:0007669"/>
    <property type="project" value="UniProtKB-KW"/>
</dbReference>
<accession>A0A7W5B9J6</accession>
<keyword evidence="5" id="KW-0902">Two-component regulatory system</keyword>
<evidence type="ECO:0000259" key="7">
    <source>
        <dbReference type="SMART" id="SM00387"/>
    </source>
</evidence>
<dbReference type="Gene3D" id="3.30.565.10">
    <property type="entry name" value="Histidine kinase-like ATPase, C-terminal domain"/>
    <property type="match status" value="1"/>
</dbReference>
<evidence type="ECO:0000256" key="4">
    <source>
        <dbReference type="ARBA" id="ARBA00022777"/>
    </source>
</evidence>
<name>A0A7W5B9J6_9BURK</name>
<comment type="caution">
    <text evidence="8">The sequence shown here is derived from an EMBL/GenBank/DDBJ whole genome shotgun (WGS) entry which is preliminary data.</text>
</comment>
<feature type="domain" description="Histidine kinase/HSP90-like ATPase" evidence="7">
    <location>
        <begin position="350"/>
        <end position="443"/>
    </location>
</feature>